<dbReference type="EMBL" id="SRLO01000220">
    <property type="protein sequence ID" value="TNN66389.1"/>
    <property type="molecule type" value="Genomic_DNA"/>
</dbReference>
<accession>A0A4Z2HKJ4</accession>
<name>A0A4Z2HKJ4_9TELE</name>
<gene>
    <name evidence="1" type="ORF">EYF80_023428</name>
</gene>
<evidence type="ECO:0000313" key="2">
    <source>
        <dbReference type="Proteomes" id="UP000314294"/>
    </source>
</evidence>
<organism evidence="1 2">
    <name type="scientific">Liparis tanakae</name>
    <name type="common">Tanaka's snailfish</name>
    <dbReference type="NCBI Taxonomy" id="230148"/>
    <lineage>
        <taxon>Eukaryota</taxon>
        <taxon>Metazoa</taxon>
        <taxon>Chordata</taxon>
        <taxon>Craniata</taxon>
        <taxon>Vertebrata</taxon>
        <taxon>Euteleostomi</taxon>
        <taxon>Actinopterygii</taxon>
        <taxon>Neopterygii</taxon>
        <taxon>Teleostei</taxon>
        <taxon>Neoteleostei</taxon>
        <taxon>Acanthomorphata</taxon>
        <taxon>Eupercaria</taxon>
        <taxon>Perciformes</taxon>
        <taxon>Cottioidei</taxon>
        <taxon>Cottales</taxon>
        <taxon>Liparidae</taxon>
        <taxon>Liparis</taxon>
    </lineage>
</organism>
<dbReference type="AlphaFoldDB" id="A0A4Z2HKJ4"/>
<reference evidence="1 2" key="1">
    <citation type="submission" date="2019-03" db="EMBL/GenBank/DDBJ databases">
        <title>First draft genome of Liparis tanakae, snailfish: a comprehensive survey of snailfish specific genes.</title>
        <authorList>
            <person name="Kim W."/>
            <person name="Song I."/>
            <person name="Jeong J.-H."/>
            <person name="Kim D."/>
            <person name="Kim S."/>
            <person name="Ryu S."/>
            <person name="Song J.Y."/>
            <person name="Lee S.K."/>
        </authorList>
    </citation>
    <scope>NUCLEOTIDE SEQUENCE [LARGE SCALE GENOMIC DNA]</scope>
    <source>
        <tissue evidence="1">Muscle</tissue>
    </source>
</reference>
<dbReference type="Proteomes" id="UP000314294">
    <property type="component" value="Unassembled WGS sequence"/>
</dbReference>
<proteinExistence type="predicted"/>
<sequence>MDISAASPEGASLLARPTNTTLNASQTSVASFRVTDRRLQSNEEVDAPDGSIILEHLSAVCLHHGSSAATGATGK</sequence>
<keyword evidence="2" id="KW-1185">Reference proteome</keyword>
<comment type="caution">
    <text evidence="1">The sequence shown here is derived from an EMBL/GenBank/DDBJ whole genome shotgun (WGS) entry which is preliminary data.</text>
</comment>
<evidence type="ECO:0000313" key="1">
    <source>
        <dbReference type="EMBL" id="TNN66389.1"/>
    </source>
</evidence>
<protein>
    <submittedName>
        <fullName evidence="1">Uncharacterized protein</fullName>
    </submittedName>
</protein>